<dbReference type="Proteomes" id="UP000183047">
    <property type="component" value="Unassembled WGS sequence"/>
</dbReference>
<keyword evidence="1" id="KW-0812">Transmembrane</keyword>
<keyword evidence="1" id="KW-1133">Transmembrane helix</keyword>
<dbReference type="OrthoDB" id="2003189at2"/>
<proteinExistence type="predicted"/>
<dbReference type="RefSeq" id="WP_074462244.1">
    <property type="nucleotide sequence ID" value="NZ_FMUR01000009.1"/>
</dbReference>
<dbReference type="AlphaFoldDB" id="A0A1G5DT60"/>
<evidence type="ECO:0000313" key="2">
    <source>
        <dbReference type="EMBL" id="SCY17601.1"/>
    </source>
</evidence>
<name>A0A1G5DT60_9FIRM</name>
<keyword evidence="3" id="KW-1185">Reference proteome</keyword>
<accession>A0A1G5DT60</accession>
<protein>
    <submittedName>
        <fullName evidence="2">Uncharacterized protein</fullName>
    </submittedName>
</protein>
<evidence type="ECO:0000256" key="1">
    <source>
        <dbReference type="SAM" id="Phobius"/>
    </source>
</evidence>
<dbReference type="EMBL" id="FMUR01000009">
    <property type="protein sequence ID" value="SCY17601.1"/>
    <property type="molecule type" value="Genomic_DNA"/>
</dbReference>
<reference evidence="3" key="1">
    <citation type="submission" date="2016-10" db="EMBL/GenBank/DDBJ databases">
        <authorList>
            <person name="Varghese N."/>
            <person name="Submissions S."/>
        </authorList>
    </citation>
    <scope>NUCLEOTIDE SEQUENCE [LARGE SCALE GENOMIC DNA]</scope>
    <source>
        <strain evidence="3">XBD2006</strain>
    </source>
</reference>
<keyword evidence="1" id="KW-0472">Membrane</keyword>
<feature type="transmembrane region" description="Helical" evidence="1">
    <location>
        <begin position="15"/>
        <end position="36"/>
    </location>
</feature>
<gene>
    <name evidence="2" type="ORF">SAMN02910451_01628</name>
</gene>
<evidence type="ECO:0000313" key="3">
    <source>
        <dbReference type="Proteomes" id="UP000183047"/>
    </source>
</evidence>
<organism evidence="2 3">
    <name type="scientific">Butyrivibrio hungatei</name>
    <dbReference type="NCBI Taxonomy" id="185008"/>
    <lineage>
        <taxon>Bacteria</taxon>
        <taxon>Bacillati</taxon>
        <taxon>Bacillota</taxon>
        <taxon>Clostridia</taxon>
        <taxon>Lachnospirales</taxon>
        <taxon>Lachnospiraceae</taxon>
        <taxon>Butyrivibrio</taxon>
    </lineage>
</organism>
<sequence>METTVTLRPPFEYSLWVLLVGIAIFAAFLFAFIWVLSKILGIERGENITSDKKDNRFSIGSGYQYIMKQKYIAQIQMLSNDYRKGKVSQREGFQRLSLLIRGFIHDVTGINVETATIRDVKKLGIKHLDKLMEEYYVPEFAEDGRPISKELSESCEIAMGVIRTWT</sequence>